<evidence type="ECO:0000313" key="2">
    <source>
        <dbReference type="Proteomes" id="UP000579523"/>
    </source>
</evidence>
<reference evidence="1 2" key="1">
    <citation type="submission" date="2020-08" db="EMBL/GenBank/DDBJ databases">
        <title>Genomic Encyclopedia of Type Strains, Phase III (KMG-III): the genomes of soil and plant-associated and newly described type strains.</title>
        <authorList>
            <person name="Whitman W."/>
        </authorList>
    </citation>
    <scope>NUCLEOTIDE SEQUENCE [LARGE SCALE GENOMIC DNA]</scope>
    <source>
        <strain evidence="1 2">CECT 3273</strain>
    </source>
</reference>
<gene>
    <name evidence="1" type="ORF">FHS37_003218</name>
</gene>
<dbReference type="EMBL" id="JACHJI010000005">
    <property type="protein sequence ID" value="MBB4899158.1"/>
    <property type="molecule type" value="Genomic_DNA"/>
</dbReference>
<name>A0A7W7M0L7_9ACTN</name>
<protein>
    <submittedName>
        <fullName evidence="1">Uncharacterized protein</fullName>
    </submittedName>
</protein>
<accession>A0A7W7M0L7</accession>
<keyword evidence="2" id="KW-1185">Reference proteome</keyword>
<dbReference type="Proteomes" id="UP000579523">
    <property type="component" value="Unassembled WGS sequence"/>
</dbReference>
<comment type="caution">
    <text evidence="1">The sequence shown here is derived from an EMBL/GenBank/DDBJ whole genome shotgun (WGS) entry which is preliminary data.</text>
</comment>
<evidence type="ECO:0000313" key="1">
    <source>
        <dbReference type="EMBL" id="MBB4899158.1"/>
    </source>
</evidence>
<dbReference type="RefSeq" id="WP_230534781.1">
    <property type="nucleotide sequence ID" value="NZ_BMTI01000006.1"/>
</dbReference>
<proteinExistence type="predicted"/>
<sequence>MLFEGVAHVPEDTNGRRERLFRGVLERIRWDPEPGHPEARPVEPGPLGGSVECLLASPGGDGDVICGRADEGTAAVAPFEDGTLADAGKLYVGMRGDLER</sequence>
<organism evidence="1 2">
    <name type="scientific">Streptomyces griseomycini</name>
    <dbReference type="NCBI Taxonomy" id="66895"/>
    <lineage>
        <taxon>Bacteria</taxon>
        <taxon>Bacillati</taxon>
        <taxon>Actinomycetota</taxon>
        <taxon>Actinomycetes</taxon>
        <taxon>Kitasatosporales</taxon>
        <taxon>Streptomycetaceae</taxon>
        <taxon>Streptomyces</taxon>
    </lineage>
</organism>
<dbReference type="AlphaFoldDB" id="A0A7W7M0L7"/>